<keyword evidence="5 8" id="KW-0472">Membrane</keyword>
<evidence type="ECO:0000256" key="5">
    <source>
        <dbReference type="ARBA" id="ARBA00023136"/>
    </source>
</evidence>
<dbReference type="InterPro" id="IPR051223">
    <property type="entry name" value="Polycystin"/>
</dbReference>
<name>A0ABN9QHK6_9DINO</name>
<dbReference type="InterPro" id="IPR046791">
    <property type="entry name" value="Polycystin_dom"/>
</dbReference>
<evidence type="ECO:0000256" key="1">
    <source>
        <dbReference type="ARBA" id="ARBA00004141"/>
    </source>
</evidence>
<evidence type="ECO:0000256" key="4">
    <source>
        <dbReference type="ARBA" id="ARBA00022989"/>
    </source>
</evidence>
<evidence type="ECO:0000256" key="8">
    <source>
        <dbReference type="SAM" id="Phobius"/>
    </source>
</evidence>
<feature type="compositionally biased region" description="Pro residues" evidence="7">
    <location>
        <begin position="38"/>
        <end position="51"/>
    </location>
</feature>
<dbReference type="Gene3D" id="1.10.287.70">
    <property type="match status" value="1"/>
</dbReference>
<keyword evidence="3 8" id="KW-0812">Transmembrane</keyword>
<dbReference type="PANTHER" id="PTHR10877:SF194">
    <property type="entry name" value="LOCATION OF VULVA DEFECTIVE 1"/>
    <property type="match status" value="1"/>
</dbReference>
<dbReference type="Pfam" id="PF20519">
    <property type="entry name" value="Polycystin_dom"/>
    <property type="match status" value="1"/>
</dbReference>
<accession>A0ABN9QHK6</accession>
<evidence type="ECO:0000259" key="9">
    <source>
        <dbReference type="Pfam" id="PF20519"/>
    </source>
</evidence>
<gene>
    <name evidence="10" type="ORF">PCOR1329_LOCUS11112</name>
</gene>
<organism evidence="10 11">
    <name type="scientific">Prorocentrum cordatum</name>
    <dbReference type="NCBI Taxonomy" id="2364126"/>
    <lineage>
        <taxon>Eukaryota</taxon>
        <taxon>Sar</taxon>
        <taxon>Alveolata</taxon>
        <taxon>Dinophyceae</taxon>
        <taxon>Prorocentrales</taxon>
        <taxon>Prorocentraceae</taxon>
        <taxon>Prorocentrum</taxon>
    </lineage>
</organism>
<keyword evidence="11" id="KW-1185">Reference proteome</keyword>
<dbReference type="PANTHER" id="PTHR10877">
    <property type="entry name" value="POLYCYSTIN FAMILY MEMBER"/>
    <property type="match status" value="1"/>
</dbReference>
<evidence type="ECO:0000256" key="3">
    <source>
        <dbReference type="ARBA" id="ARBA00022692"/>
    </source>
</evidence>
<feature type="domain" description="Polycystin" evidence="9">
    <location>
        <begin position="407"/>
        <end position="490"/>
    </location>
</feature>
<sequence>RPEDASEQWPPPRARPRARALQRRTGGGAGQGWQPTAGRPPPSLRGPPGTPPSGSRARPGAEGPRDGLEDVTISSILQDVTSVNDRLVDLFISPAEQDEASRQGPRPSGVLREVTSVNDRLIDMFLSSGGAYHAAAAAAAPRGGAGVHSSYPVPRSHSGEARSPTRSHAEASKDADVTASQELQAYLVDNSALNASTRGLSYRRSKDMKDADGERFAEWNSIVNGVDDGDGWVRVGDRFLPLQIGGAAVLRPLEPQQAARLRGSLSAPAVAAARERSKPHPALVDAELQRLRRVSADQASQRAEQPAPVTGERCAQRHGADPFQEDLVLPVGAVLRGLQATERCSAARRTPLHLMYVVLFTSTVSLALDVPSAFEAQRGVLQGLGGGGAAGAGAGEAGAPPAPRVRFENVSSLAEFWGWAAEALYPQVFEAERFNNLGNGSEAVFAVAKYNHVVTPVRFRQLRARSGQCTFPADSHALSQPCWVDYGPGRAEAGPLGSLDVEDGHAVDLELNSSLALGRLQGMVADRLSAHVEACSCSLSPYAGLWGEVHLILEVCWAVAYVAYLVYAVIDTRNGKRIIWFLEDKDEFRQQHKTEFKDLYTLCERFQFTRGCAGFGTLWLFMLTTLRVRNYSRLRLIFLTLTNSAGVMIQVCFAVLVSATPFAFAGYWLFGGRVYAFSSWPRAFGFLFRSVTEGLVPRNDRRSLGPPSVLEEMRQNGPIMADVLSVSWVLVCKLLFYGMFVACGVNSFRTAKTVWARRREQLTEHGSYNLRDFLFADFLKKFTFPSLREPAELYQNDIRVWKSCLEQVRRADLESLVGEALRRDQRALEVRDVMPLFRKRADSEFDTYRRASLWVRGLRSGLQDAAGWERAPSAGAELRALLRRVASLEEETMGLTLQLHGNVAEVPLAAPI</sequence>
<feature type="region of interest" description="Disordered" evidence="7">
    <location>
        <begin position="1"/>
        <end position="70"/>
    </location>
</feature>
<evidence type="ECO:0000256" key="6">
    <source>
        <dbReference type="SAM" id="Coils"/>
    </source>
</evidence>
<feature type="compositionally biased region" description="Basic and acidic residues" evidence="7">
    <location>
        <begin position="167"/>
        <end position="176"/>
    </location>
</feature>
<comment type="subcellular location">
    <subcellularLocation>
        <location evidence="1">Membrane</location>
        <topology evidence="1">Multi-pass membrane protein</topology>
    </subcellularLocation>
</comment>
<feature type="transmembrane region" description="Helical" evidence="8">
    <location>
        <begin position="647"/>
        <end position="670"/>
    </location>
</feature>
<keyword evidence="4 8" id="KW-1133">Transmembrane helix</keyword>
<evidence type="ECO:0000313" key="11">
    <source>
        <dbReference type="Proteomes" id="UP001189429"/>
    </source>
</evidence>
<feature type="transmembrane region" description="Helical" evidence="8">
    <location>
        <begin position="726"/>
        <end position="748"/>
    </location>
</feature>
<evidence type="ECO:0000313" key="10">
    <source>
        <dbReference type="EMBL" id="CAK0804233.1"/>
    </source>
</evidence>
<comment type="similarity">
    <text evidence="2">Belongs to the polycystin family.</text>
</comment>
<dbReference type="EMBL" id="CAUYUJ010003191">
    <property type="protein sequence ID" value="CAK0804233.1"/>
    <property type="molecule type" value="Genomic_DNA"/>
</dbReference>
<proteinExistence type="inferred from homology"/>
<evidence type="ECO:0000256" key="2">
    <source>
        <dbReference type="ARBA" id="ARBA00007200"/>
    </source>
</evidence>
<reference evidence="10" key="1">
    <citation type="submission" date="2023-10" db="EMBL/GenBank/DDBJ databases">
        <authorList>
            <person name="Chen Y."/>
            <person name="Shah S."/>
            <person name="Dougan E. K."/>
            <person name="Thang M."/>
            <person name="Chan C."/>
        </authorList>
    </citation>
    <scope>NUCLEOTIDE SEQUENCE [LARGE SCALE GENOMIC DNA]</scope>
</reference>
<keyword evidence="6" id="KW-0175">Coiled coil</keyword>
<feature type="coiled-coil region" evidence="6">
    <location>
        <begin position="871"/>
        <end position="898"/>
    </location>
</feature>
<feature type="region of interest" description="Disordered" evidence="7">
    <location>
        <begin position="143"/>
        <end position="176"/>
    </location>
</feature>
<feature type="non-terminal residue" evidence="10">
    <location>
        <position position="1"/>
    </location>
</feature>
<feature type="transmembrane region" description="Helical" evidence="8">
    <location>
        <begin position="608"/>
        <end position="626"/>
    </location>
</feature>
<protein>
    <recommendedName>
        <fullName evidence="9">Polycystin domain-containing protein</fullName>
    </recommendedName>
</protein>
<comment type="caution">
    <text evidence="10">The sequence shown here is derived from an EMBL/GenBank/DDBJ whole genome shotgun (WGS) entry which is preliminary data.</text>
</comment>
<evidence type="ECO:0000256" key="7">
    <source>
        <dbReference type="SAM" id="MobiDB-lite"/>
    </source>
</evidence>
<dbReference type="Proteomes" id="UP001189429">
    <property type="component" value="Unassembled WGS sequence"/>
</dbReference>